<comment type="subcellular location">
    <subcellularLocation>
        <location evidence="2">Membrane</location>
    </subcellularLocation>
</comment>
<keyword evidence="5" id="KW-0479">Metal-binding</keyword>
<evidence type="ECO:0000256" key="10">
    <source>
        <dbReference type="ARBA" id="ARBA00023136"/>
    </source>
</evidence>
<dbReference type="Proteomes" id="UP000288805">
    <property type="component" value="Unassembled WGS sequence"/>
</dbReference>
<dbReference type="EMBL" id="QGNW01001055">
    <property type="protein sequence ID" value="RVW57446.1"/>
    <property type="molecule type" value="Genomic_DNA"/>
</dbReference>
<comment type="cofactor">
    <cofactor evidence="1">
        <name>heme</name>
        <dbReference type="ChEBI" id="CHEBI:30413"/>
    </cofactor>
</comment>
<dbReference type="GO" id="GO:0020037">
    <property type="term" value="F:heme binding"/>
    <property type="evidence" value="ECO:0007669"/>
    <property type="project" value="InterPro"/>
</dbReference>
<dbReference type="InterPro" id="IPR050651">
    <property type="entry name" value="Plant_Cytochrome_P450_Monoox"/>
</dbReference>
<dbReference type="PANTHER" id="PTHR47947:SF26">
    <property type="entry name" value="CYTOCHROME P450"/>
    <property type="match status" value="1"/>
</dbReference>
<keyword evidence="8" id="KW-0408">Iron</keyword>
<reference evidence="12 13" key="1">
    <citation type="journal article" date="2018" name="PLoS Genet.">
        <title>Population sequencing reveals clonal diversity and ancestral inbreeding in the grapevine cultivar Chardonnay.</title>
        <authorList>
            <person name="Roach M.J."/>
            <person name="Johnson D.L."/>
            <person name="Bohlmann J."/>
            <person name="van Vuuren H.J."/>
            <person name="Jones S.J."/>
            <person name="Pretorius I.S."/>
            <person name="Schmidt S.A."/>
            <person name="Borneman A.R."/>
        </authorList>
    </citation>
    <scope>NUCLEOTIDE SEQUENCE [LARGE SCALE GENOMIC DNA]</scope>
    <source>
        <strain evidence="13">cv. Chardonnay</strain>
        <tissue evidence="12">Leaf</tissue>
    </source>
</reference>
<protein>
    <submittedName>
        <fullName evidence="12">Cytochrome P450 81E8</fullName>
    </submittedName>
</protein>
<dbReference type="AlphaFoldDB" id="A0A438FBW3"/>
<evidence type="ECO:0000313" key="13">
    <source>
        <dbReference type="Proteomes" id="UP000288805"/>
    </source>
</evidence>
<dbReference type="GO" id="GO:0004497">
    <property type="term" value="F:monooxygenase activity"/>
    <property type="evidence" value="ECO:0007669"/>
    <property type="project" value="UniProtKB-KW"/>
</dbReference>
<evidence type="ECO:0000256" key="5">
    <source>
        <dbReference type="ARBA" id="ARBA00022723"/>
    </source>
</evidence>
<evidence type="ECO:0000256" key="4">
    <source>
        <dbReference type="ARBA" id="ARBA00022692"/>
    </source>
</evidence>
<keyword evidence="3" id="KW-0349">Heme</keyword>
<keyword evidence="11" id="KW-0732">Signal</keyword>
<evidence type="ECO:0000256" key="8">
    <source>
        <dbReference type="ARBA" id="ARBA00023004"/>
    </source>
</evidence>
<sequence>MMIFSLRFGSRLLVIISSPCTVEECFTKNDIIFANRPIFLFGKYIGYNNTIVTSAPYGEHWRNLRRLSALEIFSPNRLNMFIGTRRDEIKILLHRLSQNSRDNFARVELRLMFTELTCNIIMRMVAGKRYYGEDVDFEEAKHFHEEKKLVKIKTKKEVIFRGLIDEHRSPSRALVNKNSMINHLLSMQKSEPEYYTDEIIKGHSLVTSVLQAN</sequence>
<keyword evidence="6" id="KW-1133">Transmembrane helix</keyword>
<evidence type="ECO:0000256" key="1">
    <source>
        <dbReference type="ARBA" id="ARBA00001971"/>
    </source>
</evidence>
<keyword evidence="4" id="KW-0812">Transmembrane</keyword>
<feature type="signal peptide" evidence="11">
    <location>
        <begin position="1"/>
        <end position="27"/>
    </location>
</feature>
<evidence type="ECO:0000256" key="11">
    <source>
        <dbReference type="SAM" id="SignalP"/>
    </source>
</evidence>
<evidence type="ECO:0000256" key="2">
    <source>
        <dbReference type="ARBA" id="ARBA00004370"/>
    </source>
</evidence>
<proteinExistence type="predicted"/>
<gene>
    <name evidence="12" type="primary">CYP81E8_8</name>
    <name evidence="12" type="ORF">CK203_078903</name>
</gene>
<dbReference type="GO" id="GO:0016705">
    <property type="term" value="F:oxidoreductase activity, acting on paired donors, with incorporation or reduction of molecular oxygen"/>
    <property type="evidence" value="ECO:0007669"/>
    <property type="project" value="InterPro"/>
</dbReference>
<dbReference type="PANTHER" id="PTHR47947">
    <property type="entry name" value="CYTOCHROME P450 82C3-RELATED"/>
    <property type="match status" value="1"/>
</dbReference>
<evidence type="ECO:0000313" key="12">
    <source>
        <dbReference type="EMBL" id="RVW57446.1"/>
    </source>
</evidence>
<dbReference type="SUPFAM" id="SSF48264">
    <property type="entry name" value="Cytochrome P450"/>
    <property type="match status" value="1"/>
</dbReference>
<evidence type="ECO:0000256" key="6">
    <source>
        <dbReference type="ARBA" id="ARBA00022989"/>
    </source>
</evidence>
<name>A0A438FBW3_VITVI</name>
<organism evidence="12 13">
    <name type="scientific">Vitis vinifera</name>
    <name type="common">Grape</name>
    <dbReference type="NCBI Taxonomy" id="29760"/>
    <lineage>
        <taxon>Eukaryota</taxon>
        <taxon>Viridiplantae</taxon>
        <taxon>Streptophyta</taxon>
        <taxon>Embryophyta</taxon>
        <taxon>Tracheophyta</taxon>
        <taxon>Spermatophyta</taxon>
        <taxon>Magnoliopsida</taxon>
        <taxon>eudicotyledons</taxon>
        <taxon>Gunneridae</taxon>
        <taxon>Pentapetalae</taxon>
        <taxon>rosids</taxon>
        <taxon>Vitales</taxon>
        <taxon>Vitaceae</taxon>
        <taxon>Viteae</taxon>
        <taxon>Vitis</taxon>
    </lineage>
</organism>
<keyword evidence="7" id="KW-0560">Oxidoreductase</keyword>
<dbReference type="Gene3D" id="1.10.630.10">
    <property type="entry name" value="Cytochrome P450"/>
    <property type="match status" value="1"/>
</dbReference>
<dbReference type="Pfam" id="PF00067">
    <property type="entry name" value="p450"/>
    <property type="match status" value="1"/>
</dbReference>
<keyword evidence="10" id="KW-0472">Membrane</keyword>
<dbReference type="InterPro" id="IPR036396">
    <property type="entry name" value="Cyt_P450_sf"/>
</dbReference>
<dbReference type="InterPro" id="IPR001128">
    <property type="entry name" value="Cyt_P450"/>
</dbReference>
<comment type="caution">
    <text evidence="12">The sequence shown here is derived from an EMBL/GenBank/DDBJ whole genome shotgun (WGS) entry which is preliminary data.</text>
</comment>
<evidence type="ECO:0000256" key="9">
    <source>
        <dbReference type="ARBA" id="ARBA00023033"/>
    </source>
</evidence>
<dbReference type="GO" id="GO:0005506">
    <property type="term" value="F:iron ion binding"/>
    <property type="evidence" value="ECO:0007669"/>
    <property type="project" value="InterPro"/>
</dbReference>
<evidence type="ECO:0000256" key="7">
    <source>
        <dbReference type="ARBA" id="ARBA00023002"/>
    </source>
</evidence>
<feature type="chain" id="PRO_5019379620" evidence="11">
    <location>
        <begin position="28"/>
        <end position="213"/>
    </location>
</feature>
<keyword evidence="9" id="KW-0503">Monooxygenase</keyword>
<accession>A0A438FBW3</accession>
<evidence type="ECO:0000256" key="3">
    <source>
        <dbReference type="ARBA" id="ARBA00022617"/>
    </source>
</evidence>